<comment type="caution">
    <text evidence="3">The sequence shown here is derived from an EMBL/GenBank/DDBJ whole genome shotgun (WGS) entry which is preliminary data.</text>
</comment>
<gene>
    <name evidence="3" type="ORF">B0T21DRAFT_366978</name>
</gene>
<name>A0AA40BLI3_9PEZI</name>
<evidence type="ECO:0000313" key="4">
    <source>
        <dbReference type="Proteomes" id="UP001172159"/>
    </source>
</evidence>
<feature type="region of interest" description="Disordered" evidence="1">
    <location>
        <begin position="385"/>
        <end position="409"/>
    </location>
</feature>
<organism evidence="3 4">
    <name type="scientific">Apiosordaria backusii</name>
    <dbReference type="NCBI Taxonomy" id="314023"/>
    <lineage>
        <taxon>Eukaryota</taxon>
        <taxon>Fungi</taxon>
        <taxon>Dikarya</taxon>
        <taxon>Ascomycota</taxon>
        <taxon>Pezizomycotina</taxon>
        <taxon>Sordariomycetes</taxon>
        <taxon>Sordariomycetidae</taxon>
        <taxon>Sordariales</taxon>
        <taxon>Lasiosphaeriaceae</taxon>
        <taxon>Apiosordaria</taxon>
    </lineage>
</organism>
<dbReference type="PANTHER" id="PTHR38166">
    <property type="entry name" value="C2H2-TYPE DOMAIN-CONTAINING PROTEIN-RELATED"/>
    <property type="match status" value="1"/>
</dbReference>
<dbReference type="Pfam" id="PF14420">
    <property type="entry name" value="Clr5"/>
    <property type="match status" value="1"/>
</dbReference>
<reference evidence="3" key="1">
    <citation type="submission" date="2023-06" db="EMBL/GenBank/DDBJ databases">
        <title>Genome-scale phylogeny and comparative genomics of the fungal order Sordariales.</title>
        <authorList>
            <consortium name="Lawrence Berkeley National Laboratory"/>
            <person name="Hensen N."/>
            <person name="Bonometti L."/>
            <person name="Westerberg I."/>
            <person name="Brannstrom I.O."/>
            <person name="Guillou S."/>
            <person name="Cros-Aarteil S."/>
            <person name="Calhoun S."/>
            <person name="Haridas S."/>
            <person name="Kuo A."/>
            <person name="Mondo S."/>
            <person name="Pangilinan J."/>
            <person name="Riley R."/>
            <person name="Labutti K."/>
            <person name="Andreopoulos B."/>
            <person name="Lipzen A."/>
            <person name="Chen C."/>
            <person name="Yanf M."/>
            <person name="Daum C."/>
            <person name="Ng V."/>
            <person name="Clum A."/>
            <person name="Steindorff A."/>
            <person name="Ohm R."/>
            <person name="Martin F."/>
            <person name="Silar P."/>
            <person name="Natvig D."/>
            <person name="Lalanne C."/>
            <person name="Gautier V."/>
            <person name="Ament-Velasquez S.L."/>
            <person name="Kruys A."/>
            <person name="Hutchinson M.I."/>
            <person name="Powell A.J."/>
            <person name="Barry K."/>
            <person name="Miller A.N."/>
            <person name="Grigoriev I.V."/>
            <person name="Debuchy R."/>
            <person name="Gladieux P."/>
            <person name="Thoren M.H."/>
            <person name="Johannesson H."/>
        </authorList>
    </citation>
    <scope>NUCLEOTIDE SEQUENCE</scope>
    <source>
        <strain evidence="3">CBS 540.89</strain>
    </source>
</reference>
<protein>
    <recommendedName>
        <fullName evidence="2">Clr5 domain-containing protein</fullName>
    </recommendedName>
</protein>
<evidence type="ECO:0000259" key="2">
    <source>
        <dbReference type="Pfam" id="PF14420"/>
    </source>
</evidence>
<keyword evidence="4" id="KW-1185">Reference proteome</keyword>
<sequence length="409" mass="45989">MAEGTITGAQRIGDEDWHALKDIIVSHYRKSTLEETMEYMSKEHNFHPTRRQYVHRLGKIWKVSKYKKPTLSSELQNTSDQVSRLPATKATMMKRWIRDASTMSPQKQGDDKMDLHRDNNAVRDIMIPDDHRLDEIFQPFHARGNLSAATPPPPPATDSDSDSALIARDRKQVHQSGKPEALISCPFRKRNPHRFNIRDHPSCAAYGFSNLTVLKNHVVRTHSQEFLCQRCRVLLPNREALEAHAQLPPEQMCQVPSGPRVNNFEDGVTIERAWRLSSPFASSSVTTWQGLWQVLFPGDGDIPSPDYSPVVESFEVQNSSVIQIEEDAEALLLAIKDRVENVPADANKAQVMARVEEAILGFRRPGSTTGRDVGSSKTDILTTATVSLDQPRGSPKRAARVDSVIDEED</sequence>
<evidence type="ECO:0000313" key="3">
    <source>
        <dbReference type="EMBL" id="KAK0736456.1"/>
    </source>
</evidence>
<accession>A0AA40BLI3</accession>
<feature type="domain" description="Clr5" evidence="2">
    <location>
        <begin position="14"/>
        <end position="65"/>
    </location>
</feature>
<evidence type="ECO:0000256" key="1">
    <source>
        <dbReference type="SAM" id="MobiDB-lite"/>
    </source>
</evidence>
<proteinExistence type="predicted"/>
<dbReference type="PANTHER" id="PTHR38166:SF1">
    <property type="entry name" value="C2H2-TYPE DOMAIN-CONTAINING PROTEIN"/>
    <property type="match status" value="1"/>
</dbReference>
<dbReference type="Proteomes" id="UP001172159">
    <property type="component" value="Unassembled WGS sequence"/>
</dbReference>
<dbReference type="AlphaFoldDB" id="A0AA40BLI3"/>
<dbReference type="InterPro" id="IPR025676">
    <property type="entry name" value="Clr5_dom"/>
</dbReference>
<dbReference type="EMBL" id="JAUKTV010000006">
    <property type="protein sequence ID" value="KAK0736456.1"/>
    <property type="molecule type" value="Genomic_DNA"/>
</dbReference>
<feature type="region of interest" description="Disordered" evidence="1">
    <location>
        <begin position="144"/>
        <end position="163"/>
    </location>
</feature>